<dbReference type="SUPFAM" id="SSF90112">
    <property type="entry name" value="Neurotransmitter-gated ion-channel transmembrane pore"/>
    <property type="match status" value="1"/>
</dbReference>
<dbReference type="Gene3D" id="1.20.58.390">
    <property type="entry name" value="Neurotransmitter-gated ion-channel transmembrane domain"/>
    <property type="match status" value="1"/>
</dbReference>
<accession>A0A448XBU8</accession>
<evidence type="ECO:0000256" key="6">
    <source>
        <dbReference type="ARBA" id="ARBA00023065"/>
    </source>
</evidence>
<dbReference type="InterPro" id="IPR038050">
    <property type="entry name" value="Neuro_actylchol_rec"/>
</dbReference>
<dbReference type="FunFam" id="1.20.58.390:FF:000001">
    <property type="entry name" value="Neuronal nicotinic acetylcholine receptor subunit 3"/>
    <property type="match status" value="1"/>
</dbReference>
<feature type="domain" description="Neurotransmitter-gated ion-channel transmembrane" evidence="17">
    <location>
        <begin position="188"/>
        <end position="374"/>
    </location>
</feature>
<dbReference type="InterPro" id="IPR018000">
    <property type="entry name" value="Neurotransmitter_ion_chnl_CS"/>
</dbReference>
<evidence type="ECO:0000259" key="17">
    <source>
        <dbReference type="Pfam" id="PF02932"/>
    </source>
</evidence>
<comment type="caution">
    <text evidence="14">Lacks conserved residue(s) required for the propagation of feature annotation.</text>
</comment>
<keyword evidence="6 14" id="KW-0406">Ion transport</keyword>
<evidence type="ECO:0000256" key="15">
    <source>
        <dbReference type="SAM" id="MobiDB-lite"/>
    </source>
</evidence>
<keyword evidence="5" id="KW-0770">Synapse</keyword>
<dbReference type="SUPFAM" id="SSF63712">
    <property type="entry name" value="Nicotinic receptor ligand binding domain-like"/>
    <property type="match status" value="1"/>
</dbReference>
<gene>
    <name evidence="18" type="ORF">PXEA_LOCUS26518</name>
</gene>
<evidence type="ECO:0000256" key="1">
    <source>
        <dbReference type="ARBA" id="ARBA00022448"/>
    </source>
</evidence>
<feature type="compositionally biased region" description="Basic and acidic residues" evidence="15">
    <location>
        <begin position="300"/>
        <end position="323"/>
    </location>
</feature>
<comment type="subcellular location">
    <subcellularLocation>
        <location evidence="13">Synaptic cell membrane</location>
        <topology evidence="13">Multi-pass membrane protein</topology>
    </subcellularLocation>
</comment>
<evidence type="ECO:0000256" key="12">
    <source>
        <dbReference type="ARBA" id="ARBA00023303"/>
    </source>
</evidence>
<feature type="transmembrane region" description="Helical" evidence="14">
    <location>
        <begin position="247"/>
        <end position="266"/>
    </location>
</feature>
<keyword evidence="8" id="KW-1015">Disulfide bond</keyword>
<dbReference type="PRINTS" id="PR00254">
    <property type="entry name" value="NICOTINICR"/>
</dbReference>
<dbReference type="AlphaFoldDB" id="A0A448XBU8"/>
<dbReference type="EMBL" id="CAAALY010245130">
    <property type="protein sequence ID" value="VEL33078.1"/>
    <property type="molecule type" value="Genomic_DNA"/>
</dbReference>
<dbReference type="Pfam" id="PF02932">
    <property type="entry name" value="Neur_chan_memb"/>
    <property type="match status" value="1"/>
</dbReference>
<feature type="domain" description="Neurotransmitter-gated ion-channel ligand-binding" evidence="16">
    <location>
        <begin position="1"/>
        <end position="181"/>
    </location>
</feature>
<evidence type="ECO:0000256" key="8">
    <source>
        <dbReference type="ARBA" id="ARBA00023157"/>
    </source>
</evidence>
<dbReference type="InterPro" id="IPR006029">
    <property type="entry name" value="Neurotrans-gated_channel_TM"/>
</dbReference>
<keyword evidence="9" id="KW-0675">Receptor</keyword>
<evidence type="ECO:0000256" key="4">
    <source>
        <dbReference type="ARBA" id="ARBA00022989"/>
    </source>
</evidence>
<dbReference type="CDD" id="cd19064">
    <property type="entry name" value="LGIC_TM_nAChR"/>
    <property type="match status" value="1"/>
</dbReference>
<evidence type="ECO:0000256" key="2">
    <source>
        <dbReference type="ARBA" id="ARBA00022475"/>
    </source>
</evidence>
<feature type="transmembrane region" description="Helical" evidence="14">
    <location>
        <begin position="213"/>
        <end position="235"/>
    </location>
</feature>
<evidence type="ECO:0000313" key="19">
    <source>
        <dbReference type="Proteomes" id="UP000784294"/>
    </source>
</evidence>
<dbReference type="InterPro" id="IPR002394">
    <property type="entry name" value="Nicotinic_acetylcholine_rcpt"/>
</dbReference>
<evidence type="ECO:0000256" key="9">
    <source>
        <dbReference type="ARBA" id="ARBA00023170"/>
    </source>
</evidence>
<dbReference type="InterPro" id="IPR006201">
    <property type="entry name" value="Neur_channel"/>
</dbReference>
<dbReference type="PANTHER" id="PTHR18945">
    <property type="entry name" value="NEUROTRANSMITTER GATED ION CHANNEL"/>
    <property type="match status" value="1"/>
</dbReference>
<evidence type="ECO:0000259" key="16">
    <source>
        <dbReference type="Pfam" id="PF02931"/>
    </source>
</evidence>
<dbReference type="Pfam" id="PF02931">
    <property type="entry name" value="Neur_chan_LBD"/>
    <property type="match status" value="1"/>
</dbReference>
<keyword evidence="10" id="KW-0325">Glycoprotein</keyword>
<evidence type="ECO:0000256" key="10">
    <source>
        <dbReference type="ARBA" id="ARBA00023180"/>
    </source>
</evidence>
<evidence type="ECO:0000256" key="5">
    <source>
        <dbReference type="ARBA" id="ARBA00023018"/>
    </source>
</evidence>
<dbReference type="Proteomes" id="UP000784294">
    <property type="component" value="Unassembled WGS sequence"/>
</dbReference>
<comment type="caution">
    <text evidence="18">The sequence shown here is derived from an EMBL/GenBank/DDBJ whole genome shotgun (WGS) entry which is preliminary data.</text>
</comment>
<protein>
    <recommendedName>
        <fullName evidence="20">Neurotransmitter-gated ion-channel ligand-binding domain-containing protein</fullName>
    </recommendedName>
</protein>
<organism evidence="18 19">
    <name type="scientific">Protopolystoma xenopodis</name>
    <dbReference type="NCBI Taxonomy" id="117903"/>
    <lineage>
        <taxon>Eukaryota</taxon>
        <taxon>Metazoa</taxon>
        <taxon>Spiralia</taxon>
        <taxon>Lophotrochozoa</taxon>
        <taxon>Platyhelminthes</taxon>
        <taxon>Monogenea</taxon>
        <taxon>Polyopisthocotylea</taxon>
        <taxon>Polystomatidea</taxon>
        <taxon>Polystomatidae</taxon>
        <taxon>Protopolystoma</taxon>
    </lineage>
</organism>
<dbReference type="PROSITE" id="PS00236">
    <property type="entry name" value="NEUROTR_ION_CHANNEL"/>
    <property type="match status" value="1"/>
</dbReference>
<evidence type="ECO:0000256" key="13">
    <source>
        <dbReference type="ARBA" id="ARBA00034099"/>
    </source>
</evidence>
<feature type="region of interest" description="Disordered" evidence="15">
    <location>
        <begin position="300"/>
        <end position="325"/>
    </location>
</feature>
<keyword evidence="2" id="KW-1003">Cell membrane</keyword>
<keyword evidence="12 14" id="KW-0407">Ion channel</keyword>
<evidence type="ECO:0000256" key="14">
    <source>
        <dbReference type="RuleBase" id="RU000687"/>
    </source>
</evidence>
<evidence type="ECO:0000313" key="18">
    <source>
        <dbReference type="EMBL" id="VEL33078.1"/>
    </source>
</evidence>
<dbReference type="GO" id="GO:0045211">
    <property type="term" value="C:postsynaptic membrane"/>
    <property type="evidence" value="ECO:0007669"/>
    <property type="project" value="InterPro"/>
</dbReference>
<evidence type="ECO:0008006" key="20">
    <source>
        <dbReference type="Google" id="ProtNLM"/>
    </source>
</evidence>
<dbReference type="FunFam" id="2.70.170.10:FF:000013">
    <property type="entry name" value="Acetylcholine receptor subunit alpha"/>
    <property type="match status" value="1"/>
</dbReference>
<evidence type="ECO:0000256" key="11">
    <source>
        <dbReference type="ARBA" id="ARBA00023286"/>
    </source>
</evidence>
<keyword evidence="4 14" id="KW-1133">Transmembrane helix</keyword>
<dbReference type="InterPro" id="IPR006202">
    <property type="entry name" value="Neur_chan_lig-bd"/>
</dbReference>
<feature type="transmembrane region" description="Helical" evidence="14">
    <location>
        <begin position="182"/>
        <end position="207"/>
    </location>
</feature>
<dbReference type="InterPro" id="IPR036719">
    <property type="entry name" value="Neuro-gated_channel_TM_sf"/>
</dbReference>
<sequence length="424" mass="48615">DERNEVITSNIWLEQEWSDNNLRWDPNDYNGTTQIYVPSQMIWKPDIVLFNNADGKYEITVMTKATVYHDGQVIWIPPAIYKSSCQIDVEFFPYDEQVCSMKFGSWTYDGGKVDLKHITEKYANGPSGMVEIDYAVDMRGFSSSVEFDILSVTGVREEHYPAWANVHYPDVTFRIRMRRKTLFFTVNLMMPCVTISFLTVLVFYLPSESGEKISLSISILVSLTLFFLLLAEIIPATNLVVPLIGKYLLFTIILVSLSIIVTVIVLNLHHRASEAQNMSGWLRVVFLGILPKILLMTPARESDESNDEEKQRKSTREDLRVEQISEENGGQNIPSLAQSTNSGKENIECRIGSVVKRTGRVPSSAHPLKRDRKKICSEEEVMPAKNHVHSYPWKLERDEDIKTMGELISNRQKRIKIQNEQVRK</sequence>
<comment type="similarity">
    <text evidence="14">Belongs to the ligand-gated ion channel (TC 1.A.9) family.</text>
</comment>
<dbReference type="GO" id="GO:0004888">
    <property type="term" value="F:transmembrane signaling receptor activity"/>
    <property type="evidence" value="ECO:0007669"/>
    <property type="project" value="InterPro"/>
</dbReference>
<dbReference type="GO" id="GO:0022848">
    <property type="term" value="F:acetylcholine-gated monoatomic cation-selective channel activity"/>
    <property type="evidence" value="ECO:0007669"/>
    <property type="project" value="InterPro"/>
</dbReference>
<keyword evidence="3 14" id="KW-0812">Transmembrane</keyword>
<reference evidence="18" key="1">
    <citation type="submission" date="2018-11" db="EMBL/GenBank/DDBJ databases">
        <authorList>
            <consortium name="Pathogen Informatics"/>
        </authorList>
    </citation>
    <scope>NUCLEOTIDE SEQUENCE</scope>
</reference>
<feature type="non-terminal residue" evidence="18">
    <location>
        <position position="1"/>
    </location>
</feature>
<dbReference type="PRINTS" id="PR00252">
    <property type="entry name" value="NRIONCHANNEL"/>
</dbReference>
<keyword evidence="19" id="KW-1185">Reference proteome</keyword>
<name>A0A448XBU8_9PLAT</name>
<keyword evidence="7 14" id="KW-0472">Membrane</keyword>
<evidence type="ECO:0000256" key="3">
    <source>
        <dbReference type="ARBA" id="ARBA00022692"/>
    </source>
</evidence>
<dbReference type="Gene3D" id="2.70.170.10">
    <property type="entry name" value="Neurotransmitter-gated ion-channel ligand-binding domain"/>
    <property type="match status" value="1"/>
</dbReference>
<keyword evidence="11" id="KW-1071">Ligand-gated ion channel</keyword>
<proteinExistence type="inferred from homology"/>
<keyword evidence="1 14" id="KW-0813">Transport</keyword>
<dbReference type="OrthoDB" id="5975154at2759"/>
<evidence type="ECO:0000256" key="7">
    <source>
        <dbReference type="ARBA" id="ARBA00023136"/>
    </source>
</evidence>
<dbReference type="InterPro" id="IPR036734">
    <property type="entry name" value="Neur_chan_lig-bd_sf"/>
</dbReference>